<dbReference type="AlphaFoldDB" id="R0FMB7"/>
<feature type="region of interest" description="Disordered" evidence="5">
    <location>
        <begin position="607"/>
        <end position="630"/>
    </location>
</feature>
<keyword evidence="2" id="KW-0677">Repeat</keyword>
<dbReference type="STRING" id="81985.R0FMB7"/>
<sequence length="650" mass="73827">MSIAKAAFLNHLQTLARSYRPRVPPQPFLAVRFMSFATQEEAAAERRRRKRRLRMEPPVNSFNRSQQQQNQQSQISRPIQNPNIPKLPDSVAALVGKRLDLHNHILKLIRENDLEEAALYTRHSVYSNCRPTIFTVNSVLAAQLRQAKYGALLQLHGFINQAGIAPNIVTYNLIFQAYLDVRKPEIALEHYKLFMDNAPLNPSIATFRILVKGLVNNDNLEKAIEIKDDMGVRGFVADPVVYSYLMMGCVKNSDADGVLKLYEELKEKLGGFVDNGVIYGQLMKGYFMKEMEKEAMECYEEAIGENSKVRMSAMAYNYVLEALSENGKFDEALKLFDAVKKEHDPPRRLAVNLGTFNVMVNGYCAEGKFGEAVDVFRQMGDSKCSPDTLSFNNLMNQLCDNGLMAEAEKLYSDMDEKKVKPDEYTYGLLMDTCFKEGKIDEGAAYYKTMVESNLRPNLDVYNRLQDQLVKAEKLDDAKFFFDMMVSKLKMDDEAYKFIMRVLSEAGRLDEMLKIVDEMLDDDTVRVSEEMQEFVKEELRKGGREGDLEKLMEEKERLKAEAKAKALEEAEEKKKNQQINISSIIGPRAVEELARKEVEELAPKEVEELAPEAVEEKKETAKLQWENDNGSVEEADIVEMAQGVEAGGASG</sequence>
<dbReference type="Pfam" id="PF13041">
    <property type="entry name" value="PPR_2"/>
    <property type="match status" value="1"/>
</dbReference>
<feature type="repeat" description="PPR" evidence="3">
    <location>
        <begin position="422"/>
        <end position="456"/>
    </location>
</feature>
<name>R0FMB7_9BRAS</name>
<feature type="repeat" description="PPR" evidence="3">
    <location>
        <begin position="312"/>
        <end position="346"/>
    </location>
</feature>
<evidence type="ECO:0000256" key="2">
    <source>
        <dbReference type="ARBA" id="ARBA00022737"/>
    </source>
</evidence>
<dbReference type="PANTHER" id="PTHR47937:SF5">
    <property type="entry name" value="PENTATRICOPEPTIDE REPEAT-CONTAINING PROTEIN"/>
    <property type="match status" value="1"/>
</dbReference>
<evidence type="ECO:0000313" key="7">
    <source>
        <dbReference type="Proteomes" id="UP000029121"/>
    </source>
</evidence>
<comment type="similarity">
    <text evidence="1">Belongs to the PPR family. P subfamily.</text>
</comment>
<dbReference type="InterPro" id="IPR002885">
    <property type="entry name" value="PPR_rpt"/>
</dbReference>
<evidence type="ECO:0000256" key="5">
    <source>
        <dbReference type="SAM" id="MobiDB-lite"/>
    </source>
</evidence>
<organism evidence="6 7">
    <name type="scientific">Capsella rubella</name>
    <dbReference type="NCBI Taxonomy" id="81985"/>
    <lineage>
        <taxon>Eukaryota</taxon>
        <taxon>Viridiplantae</taxon>
        <taxon>Streptophyta</taxon>
        <taxon>Embryophyta</taxon>
        <taxon>Tracheophyta</taxon>
        <taxon>Spermatophyta</taxon>
        <taxon>Magnoliopsida</taxon>
        <taxon>eudicotyledons</taxon>
        <taxon>Gunneridae</taxon>
        <taxon>Pentapetalae</taxon>
        <taxon>rosids</taxon>
        <taxon>malvids</taxon>
        <taxon>Brassicales</taxon>
        <taxon>Brassicaceae</taxon>
        <taxon>Camelineae</taxon>
        <taxon>Capsella</taxon>
    </lineage>
</organism>
<gene>
    <name evidence="6" type="ORF">CARUB_v10016816mg</name>
</gene>
<dbReference type="Pfam" id="PF12854">
    <property type="entry name" value="PPR_1"/>
    <property type="match status" value="1"/>
</dbReference>
<dbReference type="PROSITE" id="PS51375">
    <property type="entry name" value="PPR"/>
    <property type="match status" value="6"/>
</dbReference>
<dbReference type="Pfam" id="PF01535">
    <property type="entry name" value="PPR"/>
    <property type="match status" value="5"/>
</dbReference>
<protein>
    <recommendedName>
        <fullName evidence="8">Pentacotripeptide-repeat region of PRORP domain-containing protein</fullName>
    </recommendedName>
</protein>
<feature type="repeat" description="PPR" evidence="3">
    <location>
        <begin position="352"/>
        <end position="386"/>
    </location>
</feature>
<proteinExistence type="inferred from homology"/>
<dbReference type="OrthoDB" id="185373at2759"/>
<dbReference type="GO" id="GO:0009793">
    <property type="term" value="P:embryo development ending in seed dormancy"/>
    <property type="evidence" value="ECO:0007669"/>
    <property type="project" value="UniProtKB-ARBA"/>
</dbReference>
<dbReference type="Proteomes" id="UP000029121">
    <property type="component" value="Unassembled WGS sequence"/>
</dbReference>
<dbReference type="PANTHER" id="PTHR47937">
    <property type="entry name" value="PLASTID TRANSCRIPTIONALLY ACTIVE CHROMOSOME 2-LIKE PROTEIN"/>
    <property type="match status" value="1"/>
</dbReference>
<feature type="region of interest" description="Disordered" evidence="5">
    <location>
        <begin position="42"/>
        <end position="84"/>
    </location>
</feature>
<dbReference type="Gene3D" id="1.25.40.10">
    <property type="entry name" value="Tetratricopeptide repeat domain"/>
    <property type="match status" value="3"/>
</dbReference>
<dbReference type="eggNOG" id="KOG4197">
    <property type="taxonomic scope" value="Eukaryota"/>
</dbReference>
<keyword evidence="4" id="KW-0175">Coiled coil</keyword>
<feature type="coiled-coil region" evidence="4">
    <location>
        <begin position="540"/>
        <end position="579"/>
    </location>
</feature>
<accession>R0FMB7</accession>
<dbReference type="KEGG" id="crb:17886930"/>
<keyword evidence="7" id="KW-1185">Reference proteome</keyword>
<dbReference type="FunFam" id="1.25.40.10:FF:000922">
    <property type="entry name" value="Pentatricopeptide repeat-containing protein"/>
    <property type="match status" value="1"/>
</dbReference>
<evidence type="ECO:0000313" key="6">
    <source>
        <dbReference type="EMBL" id="EOA23617.1"/>
    </source>
</evidence>
<dbReference type="SUPFAM" id="SSF48452">
    <property type="entry name" value="TPR-like"/>
    <property type="match status" value="1"/>
</dbReference>
<dbReference type="EMBL" id="KB870809">
    <property type="protein sequence ID" value="EOA23617.1"/>
    <property type="molecule type" value="Genomic_DNA"/>
</dbReference>
<reference evidence="7" key="1">
    <citation type="journal article" date="2013" name="Nat. Genet.">
        <title>The Capsella rubella genome and the genomic consequences of rapid mating system evolution.</title>
        <authorList>
            <person name="Slotte T."/>
            <person name="Hazzouri K.M."/>
            <person name="Agren J.A."/>
            <person name="Koenig D."/>
            <person name="Maumus F."/>
            <person name="Guo Y.L."/>
            <person name="Steige K."/>
            <person name="Platts A.E."/>
            <person name="Escobar J.S."/>
            <person name="Newman L.K."/>
            <person name="Wang W."/>
            <person name="Mandakova T."/>
            <person name="Vello E."/>
            <person name="Smith L.M."/>
            <person name="Henz S.R."/>
            <person name="Steffen J."/>
            <person name="Takuno S."/>
            <person name="Brandvain Y."/>
            <person name="Coop G."/>
            <person name="Andolfatto P."/>
            <person name="Hu T.T."/>
            <person name="Blanchette M."/>
            <person name="Clark R.M."/>
            <person name="Quesneville H."/>
            <person name="Nordborg M."/>
            <person name="Gaut B.S."/>
            <person name="Lysak M.A."/>
            <person name="Jenkins J."/>
            <person name="Grimwood J."/>
            <person name="Chapman J."/>
            <person name="Prochnik S."/>
            <person name="Shu S."/>
            <person name="Rokhsar D."/>
            <person name="Schmutz J."/>
            <person name="Weigel D."/>
            <person name="Wright S.I."/>
        </authorList>
    </citation>
    <scope>NUCLEOTIDE SEQUENCE [LARGE SCALE GENOMIC DNA]</scope>
    <source>
        <strain evidence="7">cv. Monte Gargano</strain>
    </source>
</reference>
<dbReference type="Pfam" id="PF13812">
    <property type="entry name" value="PPR_3"/>
    <property type="match status" value="1"/>
</dbReference>
<feature type="repeat" description="PPR" evidence="3">
    <location>
        <begin position="491"/>
        <end position="525"/>
    </location>
</feature>
<evidence type="ECO:0000256" key="1">
    <source>
        <dbReference type="ARBA" id="ARBA00007626"/>
    </source>
</evidence>
<evidence type="ECO:0000256" key="3">
    <source>
        <dbReference type="PROSITE-ProRule" id="PRU00708"/>
    </source>
</evidence>
<evidence type="ECO:0000256" key="4">
    <source>
        <dbReference type="SAM" id="Coils"/>
    </source>
</evidence>
<dbReference type="NCBIfam" id="TIGR00756">
    <property type="entry name" value="PPR"/>
    <property type="match status" value="5"/>
</dbReference>
<evidence type="ECO:0008006" key="8">
    <source>
        <dbReference type="Google" id="ProtNLM"/>
    </source>
</evidence>
<dbReference type="InterPro" id="IPR052308">
    <property type="entry name" value="PPR_domain-containing"/>
</dbReference>
<dbReference type="InterPro" id="IPR011990">
    <property type="entry name" value="TPR-like_helical_dom_sf"/>
</dbReference>
<feature type="repeat" description="PPR" evidence="3">
    <location>
        <begin position="203"/>
        <end position="237"/>
    </location>
</feature>
<feature type="repeat" description="PPR" evidence="3">
    <location>
        <begin position="387"/>
        <end position="421"/>
    </location>
</feature>
<feature type="compositionally biased region" description="Low complexity" evidence="5">
    <location>
        <begin position="63"/>
        <end position="82"/>
    </location>
</feature>